<dbReference type="PANTHER" id="PTHR11785:SF382">
    <property type="entry name" value="LOW-AFFINITY METHIONINE PERMEASE"/>
    <property type="match status" value="1"/>
</dbReference>
<dbReference type="InterPro" id="IPR050598">
    <property type="entry name" value="AminoAcid_Transporter"/>
</dbReference>
<dbReference type="GO" id="GO:0015179">
    <property type="term" value="F:L-amino acid transmembrane transporter activity"/>
    <property type="evidence" value="ECO:0007669"/>
    <property type="project" value="TreeGrafter"/>
</dbReference>
<keyword evidence="3 5" id="KW-1133">Transmembrane helix</keyword>
<dbReference type="RefSeq" id="XP_024662522.1">
    <property type="nucleotide sequence ID" value="XM_024806754.1"/>
</dbReference>
<dbReference type="GeneID" id="36513945"/>
<dbReference type="Proteomes" id="UP000238350">
    <property type="component" value="Unassembled WGS sequence"/>
</dbReference>
<evidence type="ECO:0000256" key="3">
    <source>
        <dbReference type="ARBA" id="ARBA00022989"/>
    </source>
</evidence>
<comment type="subcellular location">
    <subcellularLocation>
        <location evidence="1">Membrane</location>
        <topology evidence="1">Multi-pass membrane protein</topology>
    </subcellularLocation>
</comment>
<proteinExistence type="predicted"/>
<accession>A0A2T0FC56</accession>
<keyword evidence="7" id="KW-1185">Reference proteome</keyword>
<evidence type="ECO:0000256" key="2">
    <source>
        <dbReference type="ARBA" id="ARBA00022692"/>
    </source>
</evidence>
<evidence type="ECO:0000256" key="5">
    <source>
        <dbReference type="SAM" id="Phobius"/>
    </source>
</evidence>
<evidence type="ECO:0000256" key="1">
    <source>
        <dbReference type="ARBA" id="ARBA00004141"/>
    </source>
</evidence>
<reference evidence="6 7" key="1">
    <citation type="submission" date="2017-04" db="EMBL/GenBank/DDBJ databases">
        <title>Genome sequencing of [Candida] sorbophila.</title>
        <authorList>
            <person name="Ahn J.O."/>
        </authorList>
    </citation>
    <scope>NUCLEOTIDE SEQUENCE [LARGE SCALE GENOMIC DNA]</scope>
    <source>
        <strain evidence="6 7">DS02</strain>
    </source>
</reference>
<feature type="transmembrane region" description="Helical" evidence="5">
    <location>
        <begin position="450"/>
        <end position="470"/>
    </location>
</feature>
<feature type="transmembrane region" description="Helical" evidence="5">
    <location>
        <begin position="162"/>
        <end position="187"/>
    </location>
</feature>
<dbReference type="Gene3D" id="1.20.1740.10">
    <property type="entry name" value="Amino acid/polyamine transporter I"/>
    <property type="match status" value="1"/>
</dbReference>
<organism evidence="6 7">
    <name type="scientific">Wickerhamiella sorbophila</name>
    <dbReference type="NCBI Taxonomy" id="45607"/>
    <lineage>
        <taxon>Eukaryota</taxon>
        <taxon>Fungi</taxon>
        <taxon>Dikarya</taxon>
        <taxon>Ascomycota</taxon>
        <taxon>Saccharomycotina</taxon>
        <taxon>Dipodascomycetes</taxon>
        <taxon>Dipodascales</taxon>
        <taxon>Trichomonascaceae</taxon>
        <taxon>Wickerhamiella</taxon>
    </lineage>
</organism>
<gene>
    <name evidence="6" type="ORF">B9G98_00196</name>
</gene>
<feature type="transmembrane region" description="Helical" evidence="5">
    <location>
        <begin position="208"/>
        <end position="227"/>
    </location>
</feature>
<dbReference type="OrthoDB" id="5982228at2759"/>
<dbReference type="Pfam" id="PF13520">
    <property type="entry name" value="AA_permease_2"/>
    <property type="match status" value="1"/>
</dbReference>
<feature type="transmembrane region" description="Helical" evidence="5">
    <location>
        <begin position="380"/>
        <end position="399"/>
    </location>
</feature>
<dbReference type="GO" id="GO:0016020">
    <property type="term" value="C:membrane"/>
    <property type="evidence" value="ECO:0007669"/>
    <property type="project" value="UniProtKB-SubCell"/>
</dbReference>
<sequence length="499" mass="54900">MAVDDDRTPLLASDKKHLGVVSSMFLMVNYIIGTGIFSIPSAVYLAVGSVGWSLVFWVLGGFVAYCGFNVYFEWGLEMPRSGGEKNYLARLFPQPKHLSLAVFAMSSFFLGSSASNSFSFGTYIQLALGSDFPDTSRSKWIGCGLIFCVGALFTVAPRVGKFAFNILGVIKILMLVFVAGLGVLVYFDLLEVAGGKPDNFKDAFRSDGFGGGAYNLAIAFLRVSYSYRGWESPNHVMGEVYRPERTLAIAGPLALACSTFLYFLSNVAYFLVVPKEDILTSGNAIAGIFFQRLFGPFASARILSFFICLSNLGNILAVCYSSSRVILELGRLYILPVSSFFSTLMPFGTPSGALALHVVVTICTLILPPSDEVYNLVIDMTSYPASIFALIVTAGLLYLQLNASRLGWRQTSIRHEAPIPLTMVFLLVNLAMVVFAWVPPLDDQKTKLPYYTSPLCALLVLFSGYFYWLWWRNSEGAKKLDQLIDEYGYAREEAVLNIA</sequence>
<keyword evidence="2 5" id="KW-0812">Transmembrane</keyword>
<evidence type="ECO:0000313" key="6">
    <source>
        <dbReference type="EMBL" id="PRT52576.1"/>
    </source>
</evidence>
<feature type="transmembrane region" description="Helical" evidence="5">
    <location>
        <begin position="332"/>
        <end position="360"/>
    </location>
</feature>
<name>A0A2T0FC56_9ASCO</name>
<feature type="transmembrane region" description="Helical" evidence="5">
    <location>
        <begin position="300"/>
        <end position="320"/>
    </location>
</feature>
<comment type="caution">
    <text evidence="6">The sequence shown here is derived from an EMBL/GenBank/DDBJ whole genome shotgun (WGS) entry which is preliminary data.</text>
</comment>
<feature type="transmembrane region" description="Helical" evidence="5">
    <location>
        <begin position="54"/>
        <end position="72"/>
    </location>
</feature>
<keyword evidence="4 5" id="KW-0472">Membrane</keyword>
<dbReference type="EMBL" id="NDIQ01000001">
    <property type="protein sequence ID" value="PRT52576.1"/>
    <property type="molecule type" value="Genomic_DNA"/>
</dbReference>
<protein>
    <submittedName>
        <fullName evidence="6">High-affinity methionine permease</fullName>
    </submittedName>
</protein>
<feature type="transmembrane region" description="Helical" evidence="5">
    <location>
        <begin position="419"/>
        <end position="438"/>
    </location>
</feature>
<feature type="transmembrane region" description="Helical" evidence="5">
    <location>
        <begin position="247"/>
        <end position="271"/>
    </location>
</feature>
<dbReference type="PANTHER" id="PTHR11785">
    <property type="entry name" value="AMINO ACID TRANSPORTER"/>
    <property type="match status" value="1"/>
</dbReference>
<dbReference type="PIRSF" id="PIRSF006060">
    <property type="entry name" value="AA_transporter"/>
    <property type="match status" value="1"/>
</dbReference>
<feature type="transmembrane region" description="Helical" evidence="5">
    <location>
        <begin position="100"/>
        <end position="128"/>
    </location>
</feature>
<evidence type="ECO:0000256" key="4">
    <source>
        <dbReference type="ARBA" id="ARBA00023136"/>
    </source>
</evidence>
<dbReference type="InterPro" id="IPR002293">
    <property type="entry name" value="AA/rel_permease1"/>
</dbReference>
<feature type="transmembrane region" description="Helical" evidence="5">
    <location>
        <begin position="140"/>
        <end position="156"/>
    </location>
</feature>
<evidence type="ECO:0000313" key="7">
    <source>
        <dbReference type="Proteomes" id="UP000238350"/>
    </source>
</evidence>
<dbReference type="STRING" id="45607.A0A2T0FC56"/>
<dbReference type="AlphaFoldDB" id="A0A2T0FC56"/>
<feature type="transmembrane region" description="Helical" evidence="5">
    <location>
        <begin position="20"/>
        <end position="47"/>
    </location>
</feature>